<dbReference type="GeneID" id="89290139"/>
<gene>
    <name evidence="3" type="ORF">PABY_21320</name>
</gene>
<keyword evidence="2" id="KW-0472">Membrane</keyword>
<sequence>MPRLVSVFSIPDLGWLEEPIAYRFGVAIRVRHLLGVFAGVFALVAGAPLEAAAAVAGAGLVLGALPVKPPLGKMLARREPPRETVYWAPMGSILVYVVVEEPGELVVLVDGREHDRLRASPGVARLEVAGLEPGEHTIRVVAGRVLRELRVLSGEPRAQPKEAGARTGAGQRREA</sequence>
<evidence type="ECO:0000256" key="1">
    <source>
        <dbReference type="SAM" id="MobiDB-lite"/>
    </source>
</evidence>
<evidence type="ECO:0000313" key="3">
    <source>
        <dbReference type="EMBL" id="BES82565.1"/>
    </source>
</evidence>
<evidence type="ECO:0000256" key="2">
    <source>
        <dbReference type="SAM" id="Phobius"/>
    </source>
</evidence>
<feature type="transmembrane region" description="Helical" evidence="2">
    <location>
        <begin position="33"/>
        <end position="65"/>
    </location>
</feature>
<accession>A0ABM8IYE9</accession>
<organism evidence="3 4">
    <name type="scientific">Pyrodictium abyssi</name>
    <dbReference type="NCBI Taxonomy" id="54256"/>
    <lineage>
        <taxon>Archaea</taxon>
        <taxon>Thermoproteota</taxon>
        <taxon>Thermoprotei</taxon>
        <taxon>Desulfurococcales</taxon>
        <taxon>Pyrodictiaceae</taxon>
        <taxon>Pyrodictium</taxon>
    </lineage>
</organism>
<keyword evidence="2" id="KW-1133">Transmembrane helix</keyword>
<feature type="region of interest" description="Disordered" evidence="1">
    <location>
        <begin position="156"/>
        <end position="175"/>
    </location>
</feature>
<dbReference type="RefSeq" id="WP_338250008.1">
    <property type="nucleotide sequence ID" value="NZ_AP028907.1"/>
</dbReference>
<dbReference type="EMBL" id="AP028907">
    <property type="protein sequence ID" value="BES82565.1"/>
    <property type="molecule type" value="Genomic_DNA"/>
</dbReference>
<dbReference type="Proteomes" id="UP001341135">
    <property type="component" value="Chromosome"/>
</dbReference>
<evidence type="ECO:0000313" key="4">
    <source>
        <dbReference type="Proteomes" id="UP001341135"/>
    </source>
</evidence>
<proteinExistence type="predicted"/>
<keyword evidence="2" id="KW-0812">Transmembrane</keyword>
<reference evidence="3 4" key="1">
    <citation type="submission" date="2023-09" db="EMBL/GenBank/DDBJ databases">
        <title>Pyrofollis japonicus gen. nov. sp. nov., a novel member of the family Pyrodictiaceae isolated from the Iheya North hydrothermal field.</title>
        <authorList>
            <person name="Miyazaki U."/>
            <person name="Sanari M."/>
            <person name="Tame A."/>
            <person name="Kitajima M."/>
            <person name="Okamoto A."/>
            <person name="Sawayama S."/>
            <person name="Miyazaki J."/>
            <person name="Takai K."/>
            <person name="Nakagawa S."/>
        </authorList>
    </citation>
    <scope>NUCLEOTIDE SEQUENCE [LARGE SCALE GENOMIC DNA]</scope>
    <source>
        <strain evidence="3 4">AV2</strain>
    </source>
</reference>
<name>A0ABM8IYE9_9CREN</name>
<keyword evidence="4" id="KW-1185">Reference proteome</keyword>
<protein>
    <submittedName>
        <fullName evidence="3">Uncharacterized protein</fullName>
    </submittedName>
</protein>